<dbReference type="EMBL" id="JBGBPQ010000007">
    <property type="protein sequence ID" value="KAL1521847.1"/>
    <property type="molecule type" value="Genomic_DNA"/>
</dbReference>
<gene>
    <name evidence="1" type="ORF">AB1Y20_021498</name>
</gene>
<accession>A0AB34JKR2</accession>
<sequence>MRTSRFWSAMEQDGVLATGIDSTKLVHGAPGPRGHRKFESFVLSTAWARGSTISTSYASARVPQAFCAQPMWHHAGCGTFDVLLMFRMTGALYALLRRISLTDRCGADVNTKSPTPDCAVRLRDRACVPMDRDSYERELAAFRKPNKRASRACNDKPLGLCEVTVNVSHPKEGLAQLEAAMLALRERVLCLSEPWTTHLNSELQYQSTGSVASALKEAFVAVAYVWANVKQRGFNASRAHERRRLRALEFSQIAQKVFGLPRLEVWGLALNV</sequence>
<comment type="caution">
    <text evidence="1">The sequence shown here is derived from an EMBL/GenBank/DDBJ whole genome shotgun (WGS) entry which is preliminary data.</text>
</comment>
<name>A0AB34JKR2_PRYPA</name>
<evidence type="ECO:0000313" key="1">
    <source>
        <dbReference type="EMBL" id="KAL1521847.1"/>
    </source>
</evidence>
<proteinExistence type="predicted"/>
<dbReference type="AlphaFoldDB" id="A0AB34JKR2"/>
<organism evidence="1 2">
    <name type="scientific">Prymnesium parvum</name>
    <name type="common">Toxic golden alga</name>
    <dbReference type="NCBI Taxonomy" id="97485"/>
    <lineage>
        <taxon>Eukaryota</taxon>
        <taxon>Haptista</taxon>
        <taxon>Haptophyta</taxon>
        <taxon>Prymnesiophyceae</taxon>
        <taxon>Prymnesiales</taxon>
        <taxon>Prymnesiaceae</taxon>
        <taxon>Prymnesium</taxon>
    </lineage>
</organism>
<protein>
    <submittedName>
        <fullName evidence="1">Uncharacterized protein</fullName>
    </submittedName>
</protein>
<evidence type="ECO:0000313" key="2">
    <source>
        <dbReference type="Proteomes" id="UP001515480"/>
    </source>
</evidence>
<reference evidence="1 2" key="1">
    <citation type="journal article" date="2024" name="Science">
        <title>Giant polyketide synthase enzymes in the biosynthesis of giant marine polyether toxins.</title>
        <authorList>
            <person name="Fallon T.R."/>
            <person name="Shende V.V."/>
            <person name="Wierzbicki I.H."/>
            <person name="Pendleton A.L."/>
            <person name="Watervoot N.F."/>
            <person name="Auber R.P."/>
            <person name="Gonzalez D.J."/>
            <person name="Wisecaver J.H."/>
            <person name="Moore B.S."/>
        </authorList>
    </citation>
    <scope>NUCLEOTIDE SEQUENCE [LARGE SCALE GENOMIC DNA]</scope>
    <source>
        <strain evidence="1 2">12B1</strain>
    </source>
</reference>
<keyword evidence="2" id="KW-1185">Reference proteome</keyword>
<dbReference type="Proteomes" id="UP001515480">
    <property type="component" value="Unassembled WGS sequence"/>
</dbReference>